<reference evidence="1 2" key="1">
    <citation type="submission" date="2022-07" db="EMBL/GenBank/DDBJ databases">
        <title>Pantoea trifolii sp. nov. isolated from root nodules of Trifolium rubens.</title>
        <authorList>
            <person name="Kalita M."/>
            <person name="Wdowiak-Wrobel S."/>
            <person name="Marek-Kozaczuk M."/>
            <person name="Palusinska-Szysz M."/>
            <person name="Sokolowski W."/>
            <person name="Coutinho T."/>
            <person name="Hlahane L."/>
        </authorList>
    </citation>
    <scope>NUCLEOTIDE SEQUENCE [LARGE SCALE GENOMIC DNA]</scope>
    <source>
        <strain evidence="1 2">MMK2</strain>
    </source>
</reference>
<dbReference type="Proteomes" id="UP001300015">
    <property type="component" value="Unassembled WGS sequence"/>
</dbReference>
<comment type="caution">
    <text evidence="1">The sequence shown here is derived from an EMBL/GenBank/DDBJ whole genome shotgun (WGS) entry which is preliminary data.</text>
</comment>
<gene>
    <name evidence="1" type="ORF">NQH49_12765</name>
</gene>
<dbReference type="EMBL" id="JANIET010000001">
    <property type="protein sequence ID" value="MCQ8228348.1"/>
    <property type="molecule type" value="Genomic_DNA"/>
</dbReference>
<evidence type="ECO:0008006" key="3">
    <source>
        <dbReference type="Google" id="ProtNLM"/>
    </source>
</evidence>
<name>A0ABT1VN66_9GAMM</name>
<accession>A0ABT1VN66</accession>
<keyword evidence="2" id="KW-1185">Reference proteome</keyword>
<sequence>MKLKFFSFLPHAHKWHNICISRKGAISPTGRAYFSTHVEAQCKDCGERLHKIYYRDISDAQALRWIG</sequence>
<evidence type="ECO:0000313" key="1">
    <source>
        <dbReference type="EMBL" id="MCQ8228348.1"/>
    </source>
</evidence>
<evidence type="ECO:0000313" key="2">
    <source>
        <dbReference type="Proteomes" id="UP001300015"/>
    </source>
</evidence>
<dbReference type="RefSeq" id="WP_256696894.1">
    <property type="nucleotide sequence ID" value="NZ_JANIES010000001.1"/>
</dbReference>
<protein>
    <recommendedName>
        <fullName evidence="3">Prophage protein</fullName>
    </recommendedName>
</protein>
<proteinExistence type="predicted"/>
<organism evidence="1 2">
    <name type="scientific">Pantoea trifolii</name>
    <dbReference type="NCBI Taxonomy" id="2968030"/>
    <lineage>
        <taxon>Bacteria</taxon>
        <taxon>Pseudomonadati</taxon>
        <taxon>Pseudomonadota</taxon>
        <taxon>Gammaproteobacteria</taxon>
        <taxon>Enterobacterales</taxon>
        <taxon>Erwiniaceae</taxon>
        <taxon>Pantoea</taxon>
    </lineage>
</organism>